<feature type="compositionally biased region" description="Basic and acidic residues" evidence="1">
    <location>
        <begin position="162"/>
        <end position="172"/>
    </location>
</feature>
<evidence type="ECO:0000313" key="5">
    <source>
        <dbReference type="Proteomes" id="UP000295281"/>
    </source>
</evidence>
<keyword evidence="5" id="KW-1185">Reference proteome</keyword>
<feature type="domain" description="Putative Flp pilus-assembly TadG-like N-terminal" evidence="3">
    <location>
        <begin position="17"/>
        <end position="63"/>
    </location>
</feature>
<feature type="region of interest" description="Disordered" evidence="1">
    <location>
        <begin position="119"/>
        <end position="172"/>
    </location>
</feature>
<dbReference type="AlphaFoldDB" id="A0A4R6V892"/>
<feature type="transmembrane region" description="Helical" evidence="2">
    <location>
        <begin position="20"/>
        <end position="41"/>
    </location>
</feature>
<dbReference type="Proteomes" id="UP000295281">
    <property type="component" value="Unassembled WGS sequence"/>
</dbReference>
<organism evidence="4 5">
    <name type="scientific">Actinorugispora endophytica</name>
    <dbReference type="NCBI Taxonomy" id="1605990"/>
    <lineage>
        <taxon>Bacteria</taxon>
        <taxon>Bacillati</taxon>
        <taxon>Actinomycetota</taxon>
        <taxon>Actinomycetes</taxon>
        <taxon>Streptosporangiales</taxon>
        <taxon>Nocardiopsidaceae</taxon>
        <taxon>Actinorugispora</taxon>
    </lineage>
</organism>
<dbReference type="RefSeq" id="WP_133739890.1">
    <property type="nucleotide sequence ID" value="NZ_SNYN01000001.1"/>
</dbReference>
<keyword evidence="2" id="KW-0472">Membrane</keyword>
<comment type="caution">
    <text evidence="4">The sequence shown here is derived from an EMBL/GenBank/DDBJ whole genome shotgun (WGS) entry which is preliminary data.</text>
</comment>
<evidence type="ECO:0000256" key="1">
    <source>
        <dbReference type="SAM" id="MobiDB-lite"/>
    </source>
</evidence>
<keyword evidence="2" id="KW-0812">Transmembrane</keyword>
<evidence type="ECO:0000259" key="3">
    <source>
        <dbReference type="Pfam" id="PF13400"/>
    </source>
</evidence>
<reference evidence="4 5" key="1">
    <citation type="submission" date="2019-03" db="EMBL/GenBank/DDBJ databases">
        <title>Genomic Encyclopedia of Type Strains, Phase IV (KMG-IV): sequencing the most valuable type-strain genomes for metagenomic binning, comparative biology and taxonomic classification.</title>
        <authorList>
            <person name="Goeker M."/>
        </authorList>
    </citation>
    <scope>NUCLEOTIDE SEQUENCE [LARGE SCALE GENOMIC DNA]</scope>
    <source>
        <strain evidence="4 5">DSM 46770</strain>
    </source>
</reference>
<dbReference type="EMBL" id="SNYN01000001">
    <property type="protein sequence ID" value="TDQ55356.1"/>
    <property type="molecule type" value="Genomic_DNA"/>
</dbReference>
<dbReference type="Pfam" id="PF13400">
    <property type="entry name" value="Tad"/>
    <property type="match status" value="1"/>
</dbReference>
<dbReference type="NCBIfam" id="TIGR03816">
    <property type="entry name" value="tadE_like_DECH"/>
    <property type="match status" value="1"/>
</dbReference>
<gene>
    <name evidence="4" type="ORF">EV190_101682</name>
</gene>
<dbReference type="OrthoDB" id="3436853at2"/>
<evidence type="ECO:0000256" key="2">
    <source>
        <dbReference type="SAM" id="Phobius"/>
    </source>
</evidence>
<sequence>MRVHPAGSPWGSDRERGSGTIWVLTLCTLVWFSTIAVILVVSVRTDRHRAATAADLAALAGAREAAEGRRHACGLARHTASANGARLTHCTLSGLTLDVGVDVPARLWPGRVSARARAGPLGAASAPEPPLPDQAAAHSPPAAPGHPPPGRWATADGAAPKRLPEPHDGLEA</sequence>
<feature type="compositionally biased region" description="Pro residues" evidence="1">
    <location>
        <begin position="141"/>
        <end position="150"/>
    </location>
</feature>
<keyword evidence="2" id="KW-1133">Transmembrane helix</keyword>
<name>A0A4R6V892_9ACTN</name>
<proteinExistence type="predicted"/>
<accession>A0A4R6V892</accession>
<dbReference type="InterPro" id="IPR028087">
    <property type="entry name" value="Tad_N"/>
</dbReference>
<dbReference type="InterPro" id="IPR021202">
    <property type="entry name" value="Rv3654c-like"/>
</dbReference>
<evidence type="ECO:0000313" key="4">
    <source>
        <dbReference type="EMBL" id="TDQ55356.1"/>
    </source>
</evidence>
<protein>
    <submittedName>
        <fullName evidence="4">Secretion/DNA translocation related TadE-like protein</fullName>
    </submittedName>
</protein>